<evidence type="ECO:0000313" key="2">
    <source>
        <dbReference type="Proteomes" id="UP001176961"/>
    </source>
</evidence>
<comment type="caution">
    <text evidence="1">The sequence shown here is derived from an EMBL/GenBank/DDBJ whole genome shotgun (WGS) entry which is preliminary data.</text>
</comment>
<organism evidence="1 2">
    <name type="scientific">Cylicocyclus nassatus</name>
    <name type="common">Nematode worm</name>
    <dbReference type="NCBI Taxonomy" id="53992"/>
    <lineage>
        <taxon>Eukaryota</taxon>
        <taxon>Metazoa</taxon>
        <taxon>Ecdysozoa</taxon>
        <taxon>Nematoda</taxon>
        <taxon>Chromadorea</taxon>
        <taxon>Rhabditida</taxon>
        <taxon>Rhabditina</taxon>
        <taxon>Rhabditomorpha</taxon>
        <taxon>Strongyloidea</taxon>
        <taxon>Strongylidae</taxon>
        <taxon>Cylicocyclus</taxon>
    </lineage>
</organism>
<evidence type="ECO:0000313" key="1">
    <source>
        <dbReference type="EMBL" id="CAJ0588211.1"/>
    </source>
</evidence>
<proteinExistence type="predicted"/>
<keyword evidence="2" id="KW-1185">Reference proteome</keyword>
<dbReference type="EMBL" id="CATQJL010000001">
    <property type="protein sequence ID" value="CAJ0588211.1"/>
    <property type="molecule type" value="Genomic_DNA"/>
</dbReference>
<dbReference type="AlphaFoldDB" id="A0AA36DJ87"/>
<protein>
    <submittedName>
        <fullName evidence="1">Uncharacterized protein</fullName>
    </submittedName>
</protein>
<reference evidence="1" key="1">
    <citation type="submission" date="2023-07" db="EMBL/GenBank/DDBJ databases">
        <authorList>
            <consortium name="CYATHOMIX"/>
        </authorList>
    </citation>
    <scope>NUCLEOTIDE SEQUENCE</scope>
    <source>
        <strain evidence="1">N/A</strain>
    </source>
</reference>
<sequence length="81" mass="9157">MCDILPTLTCDDPTLSQVETTTSIAPANTQLNFLLPQADTKDVIDPQGCLYWITRAKYKWIKAEDRSKEHGKITILDEGYL</sequence>
<name>A0AA36DJ87_CYLNA</name>
<gene>
    <name evidence="1" type="ORF">CYNAS_LOCUS194</name>
</gene>
<dbReference type="Proteomes" id="UP001176961">
    <property type="component" value="Unassembled WGS sequence"/>
</dbReference>
<accession>A0AA36DJ87</accession>